<dbReference type="OrthoDB" id="9971576at2759"/>
<dbReference type="CDD" id="cd01741">
    <property type="entry name" value="GATase1_1"/>
    <property type="match status" value="1"/>
</dbReference>
<evidence type="ECO:0000313" key="4">
    <source>
        <dbReference type="EMBL" id="CAF3794586.1"/>
    </source>
</evidence>
<dbReference type="InterPro" id="IPR029062">
    <property type="entry name" value="Class_I_gatase-like"/>
</dbReference>
<proteinExistence type="predicted"/>
<organism evidence="2 6">
    <name type="scientific">Rotaria sordida</name>
    <dbReference type="NCBI Taxonomy" id="392033"/>
    <lineage>
        <taxon>Eukaryota</taxon>
        <taxon>Metazoa</taxon>
        <taxon>Spiralia</taxon>
        <taxon>Gnathifera</taxon>
        <taxon>Rotifera</taxon>
        <taxon>Eurotatoria</taxon>
        <taxon>Bdelloidea</taxon>
        <taxon>Philodinida</taxon>
        <taxon>Philodinidae</taxon>
        <taxon>Rotaria</taxon>
    </lineage>
</organism>
<feature type="domain" description="Glutamine amidotransferase" evidence="1">
    <location>
        <begin position="43"/>
        <end position="195"/>
    </location>
</feature>
<accession>A0A813N8T1</accession>
<reference evidence="2" key="1">
    <citation type="submission" date="2021-02" db="EMBL/GenBank/DDBJ databases">
        <authorList>
            <person name="Nowell W R."/>
        </authorList>
    </citation>
    <scope>NUCLEOTIDE SEQUENCE</scope>
</reference>
<dbReference type="Gene3D" id="3.40.50.880">
    <property type="match status" value="1"/>
</dbReference>
<dbReference type="PROSITE" id="PS51273">
    <property type="entry name" value="GATASE_TYPE_1"/>
    <property type="match status" value="1"/>
</dbReference>
<dbReference type="Proteomes" id="UP000663889">
    <property type="component" value="Unassembled WGS sequence"/>
</dbReference>
<dbReference type="SUPFAM" id="SSF52317">
    <property type="entry name" value="Class I glutamine amidotransferase-like"/>
    <property type="match status" value="1"/>
</dbReference>
<dbReference type="InterPro" id="IPR017926">
    <property type="entry name" value="GATASE"/>
</dbReference>
<dbReference type="EMBL" id="CAJOAX010002414">
    <property type="protein sequence ID" value="CAF3794586.1"/>
    <property type="molecule type" value="Genomic_DNA"/>
</dbReference>
<dbReference type="GO" id="GO:0005829">
    <property type="term" value="C:cytosol"/>
    <property type="evidence" value="ECO:0007669"/>
    <property type="project" value="TreeGrafter"/>
</dbReference>
<dbReference type="PANTHER" id="PTHR42695">
    <property type="entry name" value="GLUTAMINE AMIDOTRANSFERASE YLR126C-RELATED"/>
    <property type="match status" value="1"/>
</dbReference>
<dbReference type="Proteomes" id="UP000663874">
    <property type="component" value="Unassembled WGS sequence"/>
</dbReference>
<dbReference type="InterPro" id="IPR044992">
    <property type="entry name" value="ChyE-like"/>
</dbReference>
<sequence>MSKKVLIIQHSLVVRPAYVTEFFTEHNIPFEILPIFDSNIQSKLPDNNTNNYSVIVSLGGPQGTYEDDIYPYLKWEKSFLATQLTLNTPILGLCLGAQLIADVIGGHGHIGEYGQEAGYVQYELTTEGKHDPIMSKLFEEQQNKPLFIMHHKDSFDLPSNASILAYTTNNYIAAYRSGSAFCVQFHPEASFTEFNEWVQRTRNNRPEVYKNLNIDEILHQAQACEIQADKSRRLFFETWWNSIQQQLTP</sequence>
<dbReference type="Proteomes" id="UP000663823">
    <property type="component" value="Unassembled WGS sequence"/>
</dbReference>
<dbReference type="Proteomes" id="UP000663882">
    <property type="component" value="Unassembled WGS sequence"/>
</dbReference>
<comment type="caution">
    <text evidence="2">The sequence shown here is derived from an EMBL/GenBank/DDBJ whole genome shotgun (WGS) entry which is preliminary data.</text>
</comment>
<evidence type="ECO:0000313" key="5">
    <source>
        <dbReference type="EMBL" id="CAF3832176.1"/>
    </source>
</evidence>
<gene>
    <name evidence="5" type="ORF">FNK824_LOCUS16820</name>
    <name evidence="4" type="ORF">OTI717_LOCUS17917</name>
    <name evidence="2" type="ORF">RFH988_LOCUS360</name>
    <name evidence="3" type="ORF">SEV965_LOCUS307</name>
</gene>
<evidence type="ECO:0000313" key="2">
    <source>
        <dbReference type="EMBL" id="CAF0734875.1"/>
    </source>
</evidence>
<dbReference type="EMBL" id="CAJOBE010002597">
    <property type="protein sequence ID" value="CAF3832176.1"/>
    <property type="molecule type" value="Genomic_DNA"/>
</dbReference>
<dbReference type="EMBL" id="CAJNOO010000006">
    <property type="protein sequence ID" value="CAF0734875.1"/>
    <property type="molecule type" value="Genomic_DNA"/>
</dbReference>
<dbReference type="AlphaFoldDB" id="A0A813N8T1"/>
<dbReference type="Pfam" id="PF00117">
    <property type="entry name" value="GATase"/>
    <property type="match status" value="1"/>
</dbReference>
<evidence type="ECO:0000259" key="1">
    <source>
        <dbReference type="Pfam" id="PF00117"/>
    </source>
</evidence>
<dbReference type="PANTHER" id="PTHR42695:SF5">
    <property type="entry name" value="GLUTAMINE AMIDOTRANSFERASE YLR126C-RELATED"/>
    <property type="match status" value="1"/>
</dbReference>
<dbReference type="EMBL" id="CAJNOU010000005">
    <property type="protein sequence ID" value="CAF0794385.1"/>
    <property type="molecule type" value="Genomic_DNA"/>
</dbReference>
<evidence type="ECO:0000313" key="3">
    <source>
        <dbReference type="EMBL" id="CAF0794385.1"/>
    </source>
</evidence>
<name>A0A813N8T1_9BILA</name>
<protein>
    <recommendedName>
        <fullName evidence="1">Glutamine amidotransferase domain-containing protein</fullName>
    </recommendedName>
</protein>
<evidence type="ECO:0000313" key="6">
    <source>
        <dbReference type="Proteomes" id="UP000663882"/>
    </source>
</evidence>